<sequence length="217" mass="22897">MSVQPGSPTRWAIPSRLSHSSLRAGWTFHAPPVLSGASNRVFAGSEASSLAGSSRSGFAFRRAARTAAGVAPRPFANRATVSSGQVRISRPVPTELRGDRSWVDAREPAPSAEVTFWVVEEVTSACPVTATDAVATAGAPSPITAVAATATAESRRLGHLATDHLPIRRARAASRAIAPASSRRVARRAACSLCHSPVCRIPARWESCSWARRGPRD</sequence>
<evidence type="ECO:0000313" key="1">
    <source>
        <dbReference type="EMBL" id="GAA5129392.1"/>
    </source>
</evidence>
<keyword evidence="2" id="KW-1185">Reference proteome</keyword>
<proteinExistence type="predicted"/>
<dbReference type="EMBL" id="BAABJO010000020">
    <property type="protein sequence ID" value="GAA5129392.1"/>
    <property type="molecule type" value="Genomic_DNA"/>
</dbReference>
<comment type="caution">
    <text evidence="1">The sequence shown here is derived from an EMBL/GenBank/DDBJ whole genome shotgun (WGS) entry which is preliminary data.</text>
</comment>
<protein>
    <submittedName>
        <fullName evidence="1">Uncharacterized protein</fullName>
    </submittedName>
</protein>
<gene>
    <name evidence="1" type="ORF">GCM10023320_49780</name>
</gene>
<name>A0ABP9NQA0_9PSEU</name>
<accession>A0ABP9NQA0</accession>
<evidence type="ECO:0000313" key="2">
    <source>
        <dbReference type="Proteomes" id="UP001500804"/>
    </source>
</evidence>
<dbReference type="Proteomes" id="UP001500804">
    <property type="component" value="Unassembled WGS sequence"/>
</dbReference>
<organism evidence="1 2">
    <name type="scientific">Pseudonocardia adelaidensis</name>
    <dbReference type="NCBI Taxonomy" id="648754"/>
    <lineage>
        <taxon>Bacteria</taxon>
        <taxon>Bacillati</taxon>
        <taxon>Actinomycetota</taxon>
        <taxon>Actinomycetes</taxon>
        <taxon>Pseudonocardiales</taxon>
        <taxon>Pseudonocardiaceae</taxon>
        <taxon>Pseudonocardia</taxon>
    </lineage>
</organism>
<reference evidence="2" key="1">
    <citation type="journal article" date="2019" name="Int. J. Syst. Evol. Microbiol.">
        <title>The Global Catalogue of Microorganisms (GCM) 10K type strain sequencing project: providing services to taxonomists for standard genome sequencing and annotation.</title>
        <authorList>
            <consortium name="The Broad Institute Genomics Platform"/>
            <consortium name="The Broad Institute Genome Sequencing Center for Infectious Disease"/>
            <person name="Wu L."/>
            <person name="Ma J."/>
        </authorList>
    </citation>
    <scope>NUCLEOTIDE SEQUENCE [LARGE SCALE GENOMIC DNA]</scope>
    <source>
        <strain evidence="2">JCM 18302</strain>
    </source>
</reference>